<comment type="caution">
    <text evidence="2">The sequence shown here is derived from an EMBL/GenBank/DDBJ whole genome shotgun (WGS) entry which is preliminary data.</text>
</comment>
<sequence length="57" mass="5790">MTTFLVVFAVMMLAVSAMAVGVMVSGREIKGSCGGLNTEGDCPCQGSCESGERGASR</sequence>
<reference evidence="2 3" key="1">
    <citation type="submission" date="2023-09" db="EMBL/GenBank/DDBJ databases">
        <authorList>
            <person name="Rey-Velasco X."/>
        </authorList>
    </citation>
    <scope>NUCLEOTIDE SEQUENCE [LARGE SCALE GENOMIC DNA]</scope>
    <source>
        <strain evidence="2 3">W335</strain>
    </source>
</reference>
<feature type="signal peptide" evidence="1">
    <location>
        <begin position="1"/>
        <end position="19"/>
    </location>
</feature>
<proteinExistence type="predicted"/>
<name>A0ABU3BXI4_9GAMM</name>
<evidence type="ECO:0008006" key="4">
    <source>
        <dbReference type="Google" id="ProtNLM"/>
    </source>
</evidence>
<keyword evidence="1" id="KW-0732">Signal</keyword>
<dbReference type="Proteomes" id="UP001251857">
    <property type="component" value="Unassembled WGS sequence"/>
</dbReference>
<dbReference type="InterPro" id="IPR007495">
    <property type="entry name" value="NqrM"/>
</dbReference>
<evidence type="ECO:0000256" key="1">
    <source>
        <dbReference type="SAM" id="SignalP"/>
    </source>
</evidence>
<accession>A0ABU3BXI4</accession>
<dbReference type="RefSeq" id="WP_311651705.1">
    <property type="nucleotide sequence ID" value="NZ_JAVRIB010000003.1"/>
</dbReference>
<organism evidence="2 3">
    <name type="scientific">Spectribacter hydrogenoxidans</name>
    <dbReference type="NCBI Taxonomy" id="3075608"/>
    <lineage>
        <taxon>Bacteria</taxon>
        <taxon>Pseudomonadati</taxon>
        <taxon>Pseudomonadota</taxon>
        <taxon>Gammaproteobacteria</taxon>
        <taxon>Salinisphaerales</taxon>
        <taxon>Salinisphaeraceae</taxon>
        <taxon>Spectribacter</taxon>
    </lineage>
</organism>
<keyword evidence="3" id="KW-1185">Reference proteome</keyword>
<gene>
    <name evidence="2" type="ORF">RM532_03260</name>
</gene>
<dbReference type="EMBL" id="JAVRIB010000003">
    <property type="protein sequence ID" value="MDT0633970.1"/>
    <property type="molecule type" value="Genomic_DNA"/>
</dbReference>
<dbReference type="PANTHER" id="PTHR40691">
    <property type="entry name" value="(NA+)-NQR MATURATION NQRM"/>
    <property type="match status" value="1"/>
</dbReference>
<protein>
    <recommendedName>
        <fullName evidence="4">(Na+)-NQR maturation NqrM</fullName>
    </recommendedName>
</protein>
<evidence type="ECO:0000313" key="2">
    <source>
        <dbReference type="EMBL" id="MDT0633970.1"/>
    </source>
</evidence>
<dbReference type="PANTHER" id="PTHR40691:SF3">
    <property type="entry name" value="(NA+)-NQR MATURATION NQRM"/>
    <property type="match status" value="1"/>
</dbReference>
<feature type="chain" id="PRO_5046629148" description="(Na+)-NQR maturation NqrM" evidence="1">
    <location>
        <begin position="20"/>
        <end position="57"/>
    </location>
</feature>
<evidence type="ECO:0000313" key="3">
    <source>
        <dbReference type="Proteomes" id="UP001251857"/>
    </source>
</evidence>